<evidence type="ECO:0000313" key="13">
    <source>
        <dbReference type="EMBL" id="VDM39603.1"/>
    </source>
</evidence>
<keyword evidence="7" id="KW-0238">DNA-binding</keyword>
<dbReference type="GO" id="GO:0003697">
    <property type="term" value="F:single-stranded DNA binding"/>
    <property type="evidence" value="ECO:0007669"/>
    <property type="project" value="TreeGrafter"/>
</dbReference>
<keyword evidence="14" id="KW-1185">Reference proteome</keyword>
<organism evidence="14 15">
    <name type="scientific">Toxocara canis</name>
    <name type="common">Canine roundworm</name>
    <dbReference type="NCBI Taxonomy" id="6265"/>
    <lineage>
        <taxon>Eukaryota</taxon>
        <taxon>Metazoa</taxon>
        <taxon>Ecdysozoa</taxon>
        <taxon>Nematoda</taxon>
        <taxon>Chromadorea</taxon>
        <taxon>Rhabditida</taxon>
        <taxon>Spirurina</taxon>
        <taxon>Ascaridomorpha</taxon>
        <taxon>Ascaridoidea</taxon>
        <taxon>Toxocaridae</taxon>
        <taxon>Toxocara</taxon>
    </lineage>
</organism>
<keyword evidence="5" id="KW-0227">DNA damage</keyword>
<dbReference type="Gene3D" id="3.40.50.10130">
    <property type="match status" value="1"/>
</dbReference>
<dbReference type="GO" id="GO:0000014">
    <property type="term" value="F:single-stranded DNA endodeoxyribonuclease activity"/>
    <property type="evidence" value="ECO:0007669"/>
    <property type="project" value="TreeGrafter"/>
</dbReference>
<feature type="region of interest" description="Disordered" evidence="11">
    <location>
        <begin position="868"/>
        <end position="891"/>
    </location>
</feature>
<evidence type="ECO:0000256" key="9">
    <source>
        <dbReference type="ARBA" id="ARBA00023242"/>
    </source>
</evidence>
<dbReference type="PANTHER" id="PTHR10150:SF0">
    <property type="entry name" value="DNA REPAIR ENDONUCLEASE XPF"/>
    <property type="match status" value="1"/>
</dbReference>
<keyword evidence="4" id="KW-0255">Endonuclease</keyword>
<dbReference type="SUPFAM" id="SSF52980">
    <property type="entry name" value="Restriction endonuclease-like"/>
    <property type="match status" value="1"/>
</dbReference>
<keyword evidence="6" id="KW-0378">Hydrolase</keyword>
<protein>
    <recommendedName>
        <fullName evidence="10">DNA repair endonuclease XPF</fullName>
    </recommendedName>
</protein>
<dbReference type="InterPro" id="IPR011335">
    <property type="entry name" value="Restrct_endonuc-II-like"/>
</dbReference>
<keyword evidence="9" id="KW-0539">Nucleus</keyword>
<dbReference type="WBParaSite" id="TCNE_0000828201-mRNA-1">
    <property type="protein sequence ID" value="TCNE_0000828201-mRNA-1"/>
    <property type="gene ID" value="TCNE_0000828201"/>
</dbReference>
<feature type="compositionally biased region" description="Basic and acidic residues" evidence="11">
    <location>
        <begin position="868"/>
        <end position="877"/>
    </location>
</feature>
<comment type="similarity">
    <text evidence="2">Belongs to the XPF family.</text>
</comment>
<keyword evidence="3" id="KW-0540">Nuclease</keyword>
<evidence type="ECO:0000256" key="2">
    <source>
        <dbReference type="ARBA" id="ARBA00010015"/>
    </source>
</evidence>
<accession>A0A183UIG2</accession>
<dbReference type="GO" id="GO:1901255">
    <property type="term" value="P:nucleotide-excision repair involved in interstrand cross-link repair"/>
    <property type="evidence" value="ECO:0007669"/>
    <property type="project" value="TreeGrafter"/>
</dbReference>
<dbReference type="EMBL" id="UYWY01019866">
    <property type="protein sequence ID" value="VDM39603.1"/>
    <property type="molecule type" value="Genomic_DNA"/>
</dbReference>
<dbReference type="GO" id="GO:0000712">
    <property type="term" value="P:resolution of meiotic recombination intermediates"/>
    <property type="evidence" value="ECO:0007669"/>
    <property type="project" value="TreeGrafter"/>
</dbReference>
<feature type="compositionally biased region" description="Polar residues" evidence="11">
    <location>
        <begin position="878"/>
        <end position="890"/>
    </location>
</feature>
<dbReference type="PANTHER" id="PTHR10150">
    <property type="entry name" value="DNA REPAIR ENDONUCLEASE XPF"/>
    <property type="match status" value="1"/>
</dbReference>
<feature type="region of interest" description="Disordered" evidence="11">
    <location>
        <begin position="504"/>
        <end position="532"/>
    </location>
</feature>
<keyword evidence="8" id="KW-0234">DNA repair</keyword>
<evidence type="ECO:0000256" key="7">
    <source>
        <dbReference type="ARBA" id="ARBA00023125"/>
    </source>
</evidence>
<evidence type="ECO:0000256" key="8">
    <source>
        <dbReference type="ARBA" id="ARBA00023204"/>
    </source>
</evidence>
<dbReference type="Pfam" id="PF02732">
    <property type="entry name" value="ERCC4"/>
    <property type="match status" value="1"/>
</dbReference>
<dbReference type="GO" id="GO:0000110">
    <property type="term" value="C:nucleotide-excision repair factor 1 complex"/>
    <property type="evidence" value="ECO:0007669"/>
    <property type="project" value="TreeGrafter"/>
</dbReference>
<evidence type="ECO:0000256" key="10">
    <source>
        <dbReference type="ARBA" id="ARBA00072370"/>
    </source>
</evidence>
<reference evidence="15" key="1">
    <citation type="submission" date="2016-06" db="UniProtKB">
        <authorList>
            <consortium name="WormBaseParasite"/>
        </authorList>
    </citation>
    <scope>IDENTIFICATION</scope>
</reference>
<name>A0A183UIG2_TOXCA</name>
<dbReference type="GO" id="GO:0003684">
    <property type="term" value="F:damaged DNA binding"/>
    <property type="evidence" value="ECO:0007669"/>
    <property type="project" value="TreeGrafter"/>
</dbReference>
<dbReference type="FunFam" id="3.40.50.10130:FF:000002">
    <property type="entry name" value="DNA repair endonuclease XPF"/>
    <property type="match status" value="1"/>
</dbReference>
<evidence type="ECO:0000256" key="6">
    <source>
        <dbReference type="ARBA" id="ARBA00022801"/>
    </source>
</evidence>
<evidence type="ECO:0000256" key="5">
    <source>
        <dbReference type="ARBA" id="ARBA00022763"/>
    </source>
</evidence>
<evidence type="ECO:0000256" key="3">
    <source>
        <dbReference type="ARBA" id="ARBA00022722"/>
    </source>
</evidence>
<feature type="region of interest" description="Disordered" evidence="11">
    <location>
        <begin position="685"/>
        <end position="711"/>
    </location>
</feature>
<evidence type="ECO:0000256" key="11">
    <source>
        <dbReference type="SAM" id="MobiDB-lite"/>
    </source>
</evidence>
<evidence type="ECO:0000256" key="4">
    <source>
        <dbReference type="ARBA" id="ARBA00022759"/>
    </source>
</evidence>
<feature type="compositionally biased region" description="Basic and acidic residues" evidence="11">
    <location>
        <begin position="561"/>
        <end position="581"/>
    </location>
</feature>
<dbReference type="Gene3D" id="1.10.150.20">
    <property type="entry name" value="5' to 3' exonuclease, C-terminal subdomain"/>
    <property type="match status" value="1"/>
</dbReference>
<dbReference type="SMART" id="SM00891">
    <property type="entry name" value="ERCC4"/>
    <property type="match status" value="1"/>
</dbReference>
<proteinExistence type="inferred from homology"/>
<evidence type="ECO:0000259" key="12">
    <source>
        <dbReference type="SMART" id="SM00891"/>
    </source>
</evidence>
<feature type="domain" description="ERCC4" evidence="12">
    <location>
        <begin position="713"/>
        <end position="793"/>
    </location>
</feature>
<dbReference type="InterPro" id="IPR006166">
    <property type="entry name" value="ERCC4_domain"/>
</dbReference>
<gene>
    <name evidence="13" type="ORF">TCNE_LOCUS8282</name>
</gene>
<dbReference type="CDD" id="cd20078">
    <property type="entry name" value="XPF_nuclease_XPF_euk"/>
    <property type="match status" value="1"/>
</dbReference>
<feature type="region of interest" description="Disordered" evidence="11">
    <location>
        <begin position="1"/>
        <end position="29"/>
    </location>
</feature>
<evidence type="ECO:0000256" key="1">
    <source>
        <dbReference type="ARBA" id="ARBA00004123"/>
    </source>
</evidence>
<dbReference type="InterPro" id="IPR047520">
    <property type="entry name" value="XPF_nuclease"/>
</dbReference>
<feature type="region of interest" description="Disordered" evidence="11">
    <location>
        <begin position="552"/>
        <end position="581"/>
    </location>
</feature>
<feature type="compositionally biased region" description="Basic and acidic residues" evidence="11">
    <location>
        <begin position="697"/>
        <end position="711"/>
    </location>
</feature>
<evidence type="ECO:0000313" key="15">
    <source>
        <dbReference type="WBParaSite" id="TCNE_0000828201-mRNA-1"/>
    </source>
</evidence>
<dbReference type="AlphaFoldDB" id="A0A183UIG2"/>
<comment type="subcellular location">
    <subcellularLocation>
        <location evidence="1">Nucleus</location>
    </subcellularLocation>
</comment>
<sequence length="962" mass="109710">MLSPSRIKAELFSSDEDDETKTQNRDGNCTEESEKIELLEFERNIMLDTFSDDVLFILARGLGLERLMLHHFYLYSDPKLLVFVINTTHHDEVYFLSRLRNSRMNCVPKVINADVAVNERETLYMEGGVHFITSRILMVDLLQGRVPVKNVAGILVHRAHQLLSSFQETFILRLYREKKPDGFVKAFTYVLQSSQTMKSLNCYRDQPSALHSLGCLQRLVNRLYVRRVRLVPRFDVDVKRVLDLYPPKLIEVRCELPPRLRKAQSMLVDIIRTCLKELKQCSSAIDAAADDDSTHPSAALTPSALEIHIKATQFSATDKQQRLLADLDLLRNLLHQAEELDSATLYRTLVTLRSDKNHIANNSGWLFTQTASKLFAEAEAMCKVKQDDDYTLLGQPKWIALSKVLGEVRSLLNDNDQLSVKESPVLLLAKNGEVCRQVRDVIKWGIKKFSWIQRRQIIDDLPSAKGSSREPLAEPLWEPSQITLFASNLDGESRNEIVSDVQAMQKTVAREGRKRRKKIQEEQEKMKKKKPADNQPKLVRFGLIRYKKHSETIASSDEPSGSEKGEKAKDDEIDSENRQSEDIAERDRLLVIMPTGERYNLIRQLHGLSPNIVILLHSDLVTLRILEVYKAINPEHELRIYVLLCCQSNEEERYLCSLRNEQLAFEQLIREQGTLLTSREYNTAREPPPKLRIAKSGRGEASSDKQAAEENPKVVVDMREFNSELPIVLYKRGTDVVPATLEVGDYILSPNIAVERKSLDDLTQSLHSGRVFKQIEQMLRHYKNVVLLVEANVKDGFRKINGGPFQGELSRHCRETRSLLAVLVRCYPLMNIVWTADPTQSAEMFEEFKLNEPNPDVDRAVMIRADDDDGIDRRSDEPSGSQANSTNATRRLNGVLQRQIKRLPNMGSGDVKRLMTSDNATCLLDVINADFEKVSSIVGSRDLARSLHSFFTTDFTKQGTKD</sequence>
<evidence type="ECO:0000313" key="14">
    <source>
        <dbReference type="Proteomes" id="UP000050794"/>
    </source>
</evidence>
<reference evidence="13 14" key="2">
    <citation type="submission" date="2018-11" db="EMBL/GenBank/DDBJ databases">
        <authorList>
            <consortium name="Pathogen Informatics"/>
        </authorList>
    </citation>
    <scope>NUCLEOTIDE SEQUENCE [LARGE SCALE GENOMIC DNA]</scope>
</reference>
<dbReference type="Proteomes" id="UP000050794">
    <property type="component" value="Unassembled WGS sequence"/>
</dbReference>
<dbReference type="GO" id="GO:0000724">
    <property type="term" value="P:double-strand break repair via homologous recombination"/>
    <property type="evidence" value="ECO:0007669"/>
    <property type="project" value="TreeGrafter"/>
</dbReference>